<feature type="compositionally biased region" description="Acidic residues" evidence="8">
    <location>
        <begin position="304"/>
        <end position="319"/>
    </location>
</feature>
<keyword evidence="7 9" id="KW-0472">Membrane</keyword>
<dbReference type="PANTHER" id="PTHR46283">
    <property type="entry name" value="E3 UBIQUITIN-PROTEIN LIGASE MARCH5"/>
    <property type="match status" value="1"/>
</dbReference>
<comment type="subcellular location">
    <subcellularLocation>
        <location evidence="1">Membrane</location>
        <topology evidence="1">Multi-pass membrane protein</topology>
    </subcellularLocation>
</comment>
<dbReference type="SMART" id="SM00744">
    <property type="entry name" value="RINGv"/>
    <property type="match status" value="1"/>
</dbReference>
<evidence type="ECO:0000259" key="10">
    <source>
        <dbReference type="PROSITE" id="PS51292"/>
    </source>
</evidence>
<proteinExistence type="predicted"/>
<dbReference type="Proteomes" id="UP001497453">
    <property type="component" value="Chromosome 10"/>
</dbReference>
<dbReference type="EMBL" id="OZ037953">
    <property type="protein sequence ID" value="CAL1698134.1"/>
    <property type="molecule type" value="Genomic_DNA"/>
</dbReference>
<accession>A0ABP1CTL2</accession>
<keyword evidence="3" id="KW-0479">Metal-binding</keyword>
<feature type="region of interest" description="Disordered" evidence="8">
    <location>
        <begin position="289"/>
        <end position="324"/>
    </location>
</feature>
<evidence type="ECO:0000256" key="8">
    <source>
        <dbReference type="SAM" id="MobiDB-lite"/>
    </source>
</evidence>
<dbReference type="Pfam" id="PF12906">
    <property type="entry name" value="RINGv"/>
    <property type="match status" value="1"/>
</dbReference>
<keyword evidence="4" id="KW-0863">Zinc-finger</keyword>
<name>A0ABP1CTL2_9APHY</name>
<feature type="transmembrane region" description="Helical" evidence="9">
    <location>
        <begin position="105"/>
        <end position="134"/>
    </location>
</feature>
<keyword evidence="6 9" id="KW-1133">Transmembrane helix</keyword>
<dbReference type="PROSITE" id="PS51292">
    <property type="entry name" value="ZF_RING_CH"/>
    <property type="match status" value="1"/>
</dbReference>
<keyword evidence="2 9" id="KW-0812">Transmembrane</keyword>
<protein>
    <recommendedName>
        <fullName evidence="10">RING-CH-type domain-containing protein</fullName>
    </recommendedName>
</protein>
<keyword evidence="5" id="KW-0862">Zinc</keyword>
<evidence type="ECO:0000256" key="4">
    <source>
        <dbReference type="ARBA" id="ARBA00022771"/>
    </source>
</evidence>
<evidence type="ECO:0000256" key="1">
    <source>
        <dbReference type="ARBA" id="ARBA00004141"/>
    </source>
</evidence>
<dbReference type="Gene3D" id="3.30.40.10">
    <property type="entry name" value="Zinc/RING finger domain, C3HC4 (zinc finger)"/>
    <property type="match status" value="1"/>
</dbReference>
<sequence length="494" mass="55666">MSEQQWVPTVDDLRVKMCYICREEEHHDQPVEPPVAWVHPCNCTLVAHESCLLSWIQSSQQDASRAPNALKCPQCGTIYELESYNPRTLRFLNKLNSVVSMAGKVVTVAGVSCVIASFGFGVYIILTSYGAYAVQEFLGKEFFDLVLTEDPSNWPWHAFINLPLVPVSLIISRTPLFEGFPLVPLFLAWTTSPPVQTTERLMTARWRRAMTSGADTPWGPLINWPPSPLMVTFLYPFVTKLYRRYFRRFQHWVMGTEPSTGTTVRRYVWALNDDRNLQVQVDVNALPAREEGQQQQGRPQGNEEQQEVDPNGEEQEAELPQDPAAVAERTIRVTSASLGRFVGGALLIPKISNWMGAILFRLSKYSPLLRRFLAIRPPRTGAPEVFGKWFDSQPWSQMSVARQLGVGVHMALSVVGGGTKTFAECDPVWWRNSVGLGIFVLAKDCVNLLHLYLTKREIETRRVKSRSFEGVDIKELDLLNPPQNPAALPLPTVA</sequence>
<evidence type="ECO:0000256" key="9">
    <source>
        <dbReference type="SAM" id="Phobius"/>
    </source>
</evidence>
<evidence type="ECO:0000313" key="12">
    <source>
        <dbReference type="Proteomes" id="UP001497453"/>
    </source>
</evidence>
<evidence type="ECO:0000256" key="6">
    <source>
        <dbReference type="ARBA" id="ARBA00022989"/>
    </source>
</evidence>
<evidence type="ECO:0000313" key="11">
    <source>
        <dbReference type="EMBL" id="CAL1698134.1"/>
    </source>
</evidence>
<gene>
    <name evidence="11" type="ORF">GFSPODELE1_LOCUS2018</name>
</gene>
<evidence type="ECO:0000256" key="5">
    <source>
        <dbReference type="ARBA" id="ARBA00022833"/>
    </source>
</evidence>
<evidence type="ECO:0000256" key="3">
    <source>
        <dbReference type="ARBA" id="ARBA00022723"/>
    </source>
</evidence>
<keyword evidence="12" id="KW-1185">Reference proteome</keyword>
<reference evidence="12" key="1">
    <citation type="submission" date="2024-04" db="EMBL/GenBank/DDBJ databases">
        <authorList>
            <person name="Shaw F."/>
            <person name="Minotto A."/>
        </authorList>
    </citation>
    <scope>NUCLEOTIDE SEQUENCE [LARGE SCALE GENOMIC DNA]</scope>
</reference>
<feature type="domain" description="RING-CH-type" evidence="10">
    <location>
        <begin position="10"/>
        <end position="82"/>
    </location>
</feature>
<organism evidence="11 12">
    <name type="scientific">Somion occarium</name>
    <dbReference type="NCBI Taxonomy" id="3059160"/>
    <lineage>
        <taxon>Eukaryota</taxon>
        <taxon>Fungi</taxon>
        <taxon>Dikarya</taxon>
        <taxon>Basidiomycota</taxon>
        <taxon>Agaricomycotina</taxon>
        <taxon>Agaricomycetes</taxon>
        <taxon>Polyporales</taxon>
        <taxon>Cerrenaceae</taxon>
        <taxon>Somion</taxon>
    </lineage>
</organism>
<dbReference type="InterPro" id="IPR011016">
    <property type="entry name" value="Znf_RING-CH"/>
</dbReference>
<evidence type="ECO:0000256" key="2">
    <source>
        <dbReference type="ARBA" id="ARBA00022692"/>
    </source>
</evidence>
<dbReference type="SUPFAM" id="SSF57850">
    <property type="entry name" value="RING/U-box"/>
    <property type="match status" value="1"/>
</dbReference>
<evidence type="ECO:0000256" key="7">
    <source>
        <dbReference type="ARBA" id="ARBA00023136"/>
    </source>
</evidence>
<dbReference type="InterPro" id="IPR013083">
    <property type="entry name" value="Znf_RING/FYVE/PHD"/>
</dbReference>
<feature type="compositionally biased region" description="Low complexity" evidence="8">
    <location>
        <begin position="293"/>
        <end position="303"/>
    </location>
</feature>